<reference evidence="1 2" key="1">
    <citation type="journal article" date="2018" name="Evol. Lett.">
        <title>Horizontal gene cluster transfer increased hallucinogenic mushroom diversity.</title>
        <authorList>
            <person name="Reynolds H.T."/>
            <person name="Vijayakumar V."/>
            <person name="Gluck-Thaler E."/>
            <person name="Korotkin H.B."/>
            <person name="Matheny P.B."/>
            <person name="Slot J.C."/>
        </authorList>
    </citation>
    <scope>NUCLEOTIDE SEQUENCE [LARGE SCALE GENOMIC DNA]</scope>
    <source>
        <strain evidence="1 2">2631</strain>
    </source>
</reference>
<keyword evidence="2" id="KW-1185">Reference proteome</keyword>
<dbReference type="OrthoDB" id="2986786at2759"/>
<proteinExistence type="predicted"/>
<comment type="caution">
    <text evidence="1">The sequence shown here is derived from an EMBL/GenBank/DDBJ whole genome shotgun (WGS) entry which is preliminary data.</text>
</comment>
<dbReference type="InterPro" id="IPR036047">
    <property type="entry name" value="F-box-like_dom_sf"/>
</dbReference>
<organism evidence="1 2">
    <name type="scientific">Psilocybe cyanescens</name>
    <dbReference type="NCBI Taxonomy" id="93625"/>
    <lineage>
        <taxon>Eukaryota</taxon>
        <taxon>Fungi</taxon>
        <taxon>Dikarya</taxon>
        <taxon>Basidiomycota</taxon>
        <taxon>Agaricomycotina</taxon>
        <taxon>Agaricomycetes</taxon>
        <taxon>Agaricomycetidae</taxon>
        <taxon>Agaricales</taxon>
        <taxon>Agaricineae</taxon>
        <taxon>Strophariaceae</taxon>
        <taxon>Psilocybe</taxon>
    </lineage>
</organism>
<sequence>MTLWGTVRHKFVDLWWNVRLLKYSRTATAIRRGTARSKKKVFNAARRANAAKKRARRSAKVAIIASLPGASNIRLPDPPAPKLLLTNQPPTDAESTLIIKVIQTAQVEAARWSEILVQRRKDGQPGRAWEMVTRHKIGLAHRFVRQHVGVVSAVRKLPTEILQEIFLWVTQISQRRSSSVRLRHFDAPWELGQICQSWRTISLDLPFLWNRLPTVYLDSSSTRTKLQVQYVNELLRRSRGVPLDVGIGVDGFNGKTHPIIDILCQHAERWETAALSLRCKAFDGLRSIRGRLSALETIALSDPFSELPWTEETFDCFEIAPLLTTVRLDGHVRRVFPLPLDQLLHFHESLTFDAPLSEIFNSRILETLTLVVYPADFAFPVATLPCLVKLRMHCQYSSPASHCFDNLTVPAIEDIKILTPEENLLPSVIRMLSNSSPCTLKDLTARFQTIERDQLTNLLLLTPGLLSLNITMPSSYSDIFYLASGHMNRPLVPLLRTCEFHIDDVNSADVAAALNLLASARCELQNETAEGMSLWEVQRLETLCIRFNDRMNIPLQELHARLEAWVPTSRSDELASLKNQLYRKVPSLHELYYSRPKNSRMDWNDQVTQILTKINAVAVDDVGDIIVSFHVANVTFNCFKNLTIPTIEDIVIQISKANLRPSIICMLFGLSPCILKALLSRFNTIERNELTNLLLLTPGPVELKYHYPFFAINPDETEQSKRIHFTSKSIIGSSSKAAVIPSLTNQALVSAIHQLPTEILQEIFLHIAHHSYHHDPQLRLNGHLPWAISQTCRAWRTIVLCMPTLWNHLPTIRLKRSRTTTKLQIQYISELLRRTTGTLLSLCIDSTLFDPDQADRYDHHPTVDLLCQHAERWETAVIIMNACVLTGLRSIKGRLTTLKSLTLSASIRPLMLSPDSIDFFEDTPQLTSVHIVTPFSREISFPVAQLKHYKERFNFEELQITRAMRSPVLETLTMIALTDELVFPTLTMPCLIQLHAEFPYRLDLNHADAGCFDNLTLPSIRDIRITARKENMALTLRRMLKNSSPCLALRTLAICFESIEPGQLTSLLELAPALVHLNATLPLNSDIDIRNLAGAGLSGRPHPPLVPLLETCEFFHHDDNPADVSIALNTLASFRCEPQAPPQSLETFTSNTNLPLVLPVEGPWPIRHLKNLSISFSGPESPRLQTQHRRLEDWSITITSFDLGILRDELVAKLPGLLYHGYHEQGGIRSRSENDKVGKILAGIDAIRVDHARDIYASDALYALKSIATCQCPGTKNGALARKILDKWSPITEDPDALKHRHWARQGDRSLVYIPNDSARNMLYWIRRSFQKKFKSLKQAVRLTKWRMQHNALHSKSRLARTSQCVHATSKSTICSAEAVIIPSLPGVSQAQLPDPPCPHLLLCNQVPTDAEAELILDAIAQAQEEAARLTATFSQRRNAESQSKDDYDHCSRTSRAWKLAMTHKIDQANIFIHQHQGILSVIRQLPAEILQEIFLHVAHFHLNHHDLQQRLESTEHSSWALSQACGTWRTIALNMPSLWNYLPTIQLKPSCTTAKLQLEYLCELLRRSTGTLLDLCIDTIYFDSKQGDKPYHHPTIDLLCQHAERWETAAINLNVCVLTGLRSIKGRLTALKSLTLWALIRPSILYPDDIDFFEDAPQLTSVHIVTPFSGEIPLPFAQLKHYEETINLEDLQITRAMLSPVLETLTVIVFTYSSDFPTLTMPCLVQLRVEFPYRLDLNHADAGCFDNLTLPSIQNIRIIVREGNMAPTLRRMLKNSSPCLALKTLAFRFKFIEPGQLTDLLELTPALIHLSATLPLGSDIDIHNLAGASLSEHAHQPLVPLLETCEFNNGDDITANVSTALNKLASSRCEPQPDNISTPNSNPLLSNETCRLRSLSISFSRTTVRWLQTQHRRFEDWLLTTTSSNLEILRDALIARLPDLLDYRYHEPSGIQCRNEHDEVGRILAKIDAVRVDHARDIYVRFMFPSCKESTKYFHNTGFGCALRTEKHRKVPMSRNQKWGTRKENSA</sequence>
<gene>
    <name evidence="1" type="ORF">CVT25_011992</name>
</gene>
<dbReference type="EMBL" id="NHYD01001868">
    <property type="protein sequence ID" value="PPQ89466.1"/>
    <property type="molecule type" value="Genomic_DNA"/>
</dbReference>
<evidence type="ECO:0008006" key="3">
    <source>
        <dbReference type="Google" id="ProtNLM"/>
    </source>
</evidence>
<dbReference type="Proteomes" id="UP000283269">
    <property type="component" value="Unassembled WGS sequence"/>
</dbReference>
<accession>A0A409XFC5</accession>
<dbReference type="STRING" id="93625.A0A409XFC5"/>
<evidence type="ECO:0000313" key="1">
    <source>
        <dbReference type="EMBL" id="PPQ89466.1"/>
    </source>
</evidence>
<dbReference type="PANTHER" id="PTHR38926:SF5">
    <property type="entry name" value="F-BOX AND LEUCINE-RICH REPEAT PROTEIN 6"/>
    <property type="match status" value="1"/>
</dbReference>
<dbReference type="InParanoid" id="A0A409XFC5"/>
<evidence type="ECO:0000313" key="2">
    <source>
        <dbReference type="Proteomes" id="UP000283269"/>
    </source>
</evidence>
<protein>
    <recommendedName>
        <fullName evidence="3">F-box domain-containing protein</fullName>
    </recommendedName>
</protein>
<name>A0A409XFC5_PSICY</name>
<dbReference type="SUPFAM" id="SSF81383">
    <property type="entry name" value="F-box domain"/>
    <property type="match status" value="1"/>
</dbReference>
<dbReference type="PANTHER" id="PTHR38926">
    <property type="entry name" value="F-BOX DOMAIN CONTAINING PROTEIN, EXPRESSED"/>
    <property type="match status" value="1"/>
</dbReference>